<comment type="caution">
    <text evidence="2">The sequence shown here is derived from an EMBL/GenBank/DDBJ whole genome shotgun (WGS) entry which is preliminary data.</text>
</comment>
<keyword evidence="3" id="KW-1185">Reference proteome</keyword>
<evidence type="ECO:0000256" key="1">
    <source>
        <dbReference type="SAM" id="Phobius"/>
    </source>
</evidence>
<evidence type="ECO:0000313" key="2">
    <source>
        <dbReference type="EMBL" id="RZC06288.1"/>
    </source>
</evidence>
<keyword evidence="1" id="KW-0812">Transmembrane</keyword>
<proteinExistence type="predicted"/>
<reference evidence="2 3" key="1">
    <citation type="submission" date="2018-09" db="EMBL/GenBank/DDBJ databases">
        <title>A high-quality reference genome of wild soybean provides a powerful tool to mine soybean genomes.</title>
        <authorList>
            <person name="Xie M."/>
            <person name="Chung C.Y.L."/>
            <person name="Li M.-W."/>
            <person name="Wong F.-L."/>
            <person name="Chan T.-F."/>
            <person name="Lam H.-M."/>
        </authorList>
    </citation>
    <scope>NUCLEOTIDE SEQUENCE [LARGE SCALE GENOMIC DNA]</scope>
    <source>
        <strain evidence="3">cv. W05</strain>
        <tissue evidence="2">Hypocotyl of etiolated seedlings</tissue>
    </source>
</reference>
<evidence type="ECO:0000313" key="3">
    <source>
        <dbReference type="Proteomes" id="UP000289340"/>
    </source>
</evidence>
<gene>
    <name evidence="2" type="ORF">D0Y65_014029</name>
</gene>
<keyword evidence="1" id="KW-1133">Transmembrane helix</keyword>
<dbReference type="Proteomes" id="UP000289340">
    <property type="component" value="Chromosome 6"/>
</dbReference>
<keyword evidence="1" id="KW-0472">Membrane</keyword>
<protein>
    <submittedName>
        <fullName evidence="2">Uncharacterized protein</fullName>
    </submittedName>
</protein>
<feature type="transmembrane region" description="Helical" evidence="1">
    <location>
        <begin position="21"/>
        <end position="40"/>
    </location>
</feature>
<accession>A0A445K698</accession>
<sequence length="113" mass="13060">PDIEKGIYVIGAELSVPRQPLLMFIFFLSLTCVRSCWNLYMLPNLILSLTAINLHLHEPNLLSKVETSPVTLTQLTHQSPYPYQFSLFTHQFSRISSIIYRPYLLFQIGQLGY</sequence>
<organism evidence="2 3">
    <name type="scientific">Glycine soja</name>
    <name type="common">Wild soybean</name>
    <dbReference type="NCBI Taxonomy" id="3848"/>
    <lineage>
        <taxon>Eukaryota</taxon>
        <taxon>Viridiplantae</taxon>
        <taxon>Streptophyta</taxon>
        <taxon>Embryophyta</taxon>
        <taxon>Tracheophyta</taxon>
        <taxon>Spermatophyta</taxon>
        <taxon>Magnoliopsida</taxon>
        <taxon>eudicotyledons</taxon>
        <taxon>Gunneridae</taxon>
        <taxon>Pentapetalae</taxon>
        <taxon>rosids</taxon>
        <taxon>fabids</taxon>
        <taxon>Fabales</taxon>
        <taxon>Fabaceae</taxon>
        <taxon>Papilionoideae</taxon>
        <taxon>50 kb inversion clade</taxon>
        <taxon>NPAAA clade</taxon>
        <taxon>indigoferoid/millettioid clade</taxon>
        <taxon>Phaseoleae</taxon>
        <taxon>Glycine</taxon>
        <taxon>Glycine subgen. Soja</taxon>
    </lineage>
</organism>
<dbReference type="EMBL" id="QZWG01000006">
    <property type="protein sequence ID" value="RZC06288.1"/>
    <property type="molecule type" value="Genomic_DNA"/>
</dbReference>
<dbReference type="AlphaFoldDB" id="A0A445K698"/>
<feature type="non-terminal residue" evidence="2">
    <location>
        <position position="1"/>
    </location>
</feature>
<name>A0A445K698_GLYSO</name>